<keyword evidence="4" id="KW-0324">Glycolysis</keyword>
<dbReference type="Gene3D" id="3.20.20.120">
    <property type="entry name" value="Enolase-like C-terminal domain"/>
    <property type="match status" value="1"/>
</dbReference>
<proteinExistence type="inferred from homology"/>
<dbReference type="InterPro" id="IPR000941">
    <property type="entry name" value="Enolase"/>
</dbReference>
<name>A0AAD4XRS5_9MAGN</name>
<evidence type="ECO:0000256" key="5">
    <source>
        <dbReference type="ARBA" id="ARBA00023239"/>
    </source>
</evidence>
<dbReference type="InterPro" id="IPR020810">
    <property type="entry name" value="Enolase_C"/>
</dbReference>
<comment type="similarity">
    <text evidence="2">Belongs to the enolase family.</text>
</comment>
<dbReference type="PANTHER" id="PTHR11902:SF1">
    <property type="entry name" value="ENOLASE"/>
    <property type="match status" value="1"/>
</dbReference>
<accession>A0AAD4XRS5</accession>
<gene>
    <name evidence="7" type="ORF">MKW98_030003</name>
</gene>
<evidence type="ECO:0000259" key="6">
    <source>
        <dbReference type="SMART" id="SM01192"/>
    </source>
</evidence>
<evidence type="ECO:0000256" key="2">
    <source>
        <dbReference type="ARBA" id="ARBA00009604"/>
    </source>
</evidence>
<evidence type="ECO:0000256" key="4">
    <source>
        <dbReference type="ARBA" id="ARBA00023152"/>
    </source>
</evidence>
<comment type="caution">
    <text evidence="7">The sequence shown here is derived from an EMBL/GenBank/DDBJ whole genome shotgun (WGS) entry which is preliminary data.</text>
</comment>
<dbReference type="InterPro" id="IPR036849">
    <property type="entry name" value="Enolase-like_C_sf"/>
</dbReference>
<dbReference type="GO" id="GO:0000015">
    <property type="term" value="C:phosphopyruvate hydratase complex"/>
    <property type="evidence" value="ECO:0007669"/>
    <property type="project" value="InterPro"/>
</dbReference>
<protein>
    <recommendedName>
        <fullName evidence="3">phosphopyruvate hydratase</fullName>
        <ecNumber evidence="3">4.2.1.11</ecNumber>
    </recommendedName>
</protein>
<sequence length="115" mass="13348">LNQQVTESEWETLIFKGTPQNTETKYRLWEMISWSPTQRELRKQSKRSYEMPFFSRFNQIGSVTENIEALMMSKEAGWGVMTSHRSGETEDTFIADLAIGLATLNFQTDWSCVLV</sequence>
<dbReference type="GO" id="GO:0004634">
    <property type="term" value="F:phosphopyruvate hydratase activity"/>
    <property type="evidence" value="ECO:0007669"/>
    <property type="project" value="UniProtKB-EC"/>
</dbReference>
<organism evidence="7 8">
    <name type="scientific">Papaver atlanticum</name>
    <dbReference type="NCBI Taxonomy" id="357466"/>
    <lineage>
        <taxon>Eukaryota</taxon>
        <taxon>Viridiplantae</taxon>
        <taxon>Streptophyta</taxon>
        <taxon>Embryophyta</taxon>
        <taxon>Tracheophyta</taxon>
        <taxon>Spermatophyta</taxon>
        <taxon>Magnoliopsida</taxon>
        <taxon>Ranunculales</taxon>
        <taxon>Papaveraceae</taxon>
        <taxon>Papaveroideae</taxon>
        <taxon>Papaver</taxon>
    </lineage>
</organism>
<evidence type="ECO:0000256" key="3">
    <source>
        <dbReference type="ARBA" id="ARBA00012058"/>
    </source>
</evidence>
<keyword evidence="5" id="KW-0456">Lyase</keyword>
<dbReference type="SUPFAM" id="SSF51604">
    <property type="entry name" value="Enolase C-terminal domain-like"/>
    <property type="match status" value="1"/>
</dbReference>
<evidence type="ECO:0000313" key="7">
    <source>
        <dbReference type="EMBL" id="KAI3940684.1"/>
    </source>
</evidence>
<dbReference type="SMART" id="SM01192">
    <property type="entry name" value="Enolase_C"/>
    <property type="match status" value="1"/>
</dbReference>
<keyword evidence="8" id="KW-1185">Reference proteome</keyword>
<evidence type="ECO:0000313" key="8">
    <source>
        <dbReference type="Proteomes" id="UP001202328"/>
    </source>
</evidence>
<feature type="domain" description="Enolase C-terminal TIM barrel" evidence="6">
    <location>
        <begin position="11"/>
        <end position="108"/>
    </location>
</feature>
<dbReference type="GO" id="GO:0006096">
    <property type="term" value="P:glycolytic process"/>
    <property type="evidence" value="ECO:0007669"/>
    <property type="project" value="UniProtKB-KW"/>
</dbReference>
<dbReference type="AlphaFoldDB" id="A0AAD4XRS5"/>
<comment type="pathway">
    <text evidence="1">Carbohydrate degradation; glycolysis; pyruvate from D-glyceraldehyde 3-phosphate: step 4/5.</text>
</comment>
<dbReference type="Pfam" id="PF00113">
    <property type="entry name" value="Enolase_C"/>
    <property type="match status" value="1"/>
</dbReference>
<dbReference type="PRINTS" id="PR00148">
    <property type="entry name" value="ENOLASE"/>
</dbReference>
<dbReference type="EMBL" id="JAJJMB010005117">
    <property type="protein sequence ID" value="KAI3940684.1"/>
    <property type="molecule type" value="Genomic_DNA"/>
</dbReference>
<reference evidence="7" key="1">
    <citation type="submission" date="2022-04" db="EMBL/GenBank/DDBJ databases">
        <title>A functionally conserved STORR gene fusion in Papaver species that diverged 16.8 million years ago.</title>
        <authorList>
            <person name="Catania T."/>
        </authorList>
    </citation>
    <scope>NUCLEOTIDE SEQUENCE</scope>
    <source>
        <strain evidence="7">S-188037</strain>
    </source>
</reference>
<dbReference type="EC" id="4.2.1.11" evidence="3"/>
<dbReference type="GO" id="GO:0000287">
    <property type="term" value="F:magnesium ion binding"/>
    <property type="evidence" value="ECO:0007669"/>
    <property type="project" value="InterPro"/>
</dbReference>
<dbReference type="Proteomes" id="UP001202328">
    <property type="component" value="Unassembled WGS sequence"/>
</dbReference>
<evidence type="ECO:0000256" key="1">
    <source>
        <dbReference type="ARBA" id="ARBA00005031"/>
    </source>
</evidence>
<feature type="non-terminal residue" evidence="7">
    <location>
        <position position="115"/>
    </location>
</feature>
<dbReference type="PANTHER" id="PTHR11902">
    <property type="entry name" value="ENOLASE"/>
    <property type="match status" value="1"/>
</dbReference>